<reference evidence="2 3" key="1">
    <citation type="submission" date="2018-10" db="EMBL/GenBank/DDBJ databases">
        <title>Isolation, diversity and antifungal activity of actinobacteria from wheat.</title>
        <authorList>
            <person name="Han C."/>
        </authorList>
    </citation>
    <scope>NUCLEOTIDE SEQUENCE [LARGE SCALE GENOMIC DNA]</scope>
    <source>
        <strain evidence="2 3">NEAU-YY642</strain>
    </source>
</reference>
<dbReference type="SUPFAM" id="SSF51679">
    <property type="entry name" value="Bacterial luciferase-like"/>
    <property type="match status" value="1"/>
</dbReference>
<sequence>PRITATPEEAAGLLDAQRRRAHAGGGRPALDALRARFPRLPLGDAGPADPLPADLLPETPDEVFATLGSHYLPLWDLARQPGLTVGRFAAEAALLGEHARFVGTPEQLGAELRRWFDEDGVDGFQFILGNDFDALCSRVVPLLRGETPRGRHPHPRRTPSRTGDHI</sequence>
<comment type="caution">
    <text evidence="2">The sequence shown here is derived from an EMBL/GenBank/DDBJ whole genome shotgun (WGS) entry which is preliminary data.</text>
</comment>
<protein>
    <recommendedName>
        <fullName evidence="4">LLM class flavin-dependent oxidoreductase</fullName>
    </recommendedName>
</protein>
<name>A0A3M2KVS1_9ACTN</name>
<feature type="compositionally biased region" description="Basic residues" evidence="1">
    <location>
        <begin position="150"/>
        <end position="159"/>
    </location>
</feature>
<gene>
    <name evidence="2" type="ORF">EBN88_27460</name>
</gene>
<evidence type="ECO:0000256" key="1">
    <source>
        <dbReference type="SAM" id="MobiDB-lite"/>
    </source>
</evidence>
<proteinExistence type="predicted"/>
<feature type="non-terminal residue" evidence="2">
    <location>
        <position position="1"/>
    </location>
</feature>
<organism evidence="2 3">
    <name type="scientific">Streptomyces triticirhizae</name>
    <dbReference type="NCBI Taxonomy" id="2483353"/>
    <lineage>
        <taxon>Bacteria</taxon>
        <taxon>Bacillati</taxon>
        <taxon>Actinomycetota</taxon>
        <taxon>Actinomycetes</taxon>
        <taxon>Kitasatosporales</taxon>
        <taxon>Streptomycetaceae</taxon>
        <taxon>Streptomyces</taxon>
    </lineage>
</organism>
<dbReference type="GO" id="GO:0016705">
    <property type="term" value="F:oxidoreductase activity, acting on paired donors, with incorporation or reduction of molecular oxygen"/>
    <property type="evidence" value="ECO:0007669"/>
    <property type="project" value="InterPro"/>
</dbReference>
<evidence type="ECO:0000313" key="2">
    <source>
        <dbReference type="EMBL" id="RMI29569.1"/>
    </source>
</evidence>
<dbReference type="AlphaFoldDB" id="A0A3M2KVS1"/>
<dbReference type="Proteomes" id="UP000278673">
    <property type="component" value="Unassembled WGS sequence"/>
</dbReference>
<dbReference type="EMBL" id="RFFJ01000260">
    <property type="protein sequence ID" value="RMI29569.1"/>
    <property type="molecule type" value="Genomic_DNA"/>
</dbReference>
<dbReference type="InterPro" id="IPR036661">
    <property type="entry name" value="Luciferase-like_sf"/>
</dbReference>
<accession>A0A3M2KVS1</accession>
<dbReference type="Gene3D" id="3.20.20.30">
    <property type="entry name" value="Luciferase-like domain"/>
    <property type="match status" value="1"/>
</dbReference>
<evidence type="ECO:0008006" key="4">
    <source>
        <dbReference type="Google" id="ProtNLM"/>
    </source>
</evidence>
<evidence type="ECO:0000313" key="3">
    <source>
        <dbReference type="Proteomes" id="UP000278673"/>
    </source>
</evidence>
<keyword evidence="3" id="KW-1185">Reference proteome</keyword>
<feature type="region of interest" description="Disordered" evidence="1">
    <location>
        <begin position="145"/>
        <end position="166"/>
    </location>
</feature>